<evidence type="ECO:0000313" key="4">
    <source>
        <dbReference type="Proteomes" id="UP000242814"/>
    </source>
</evidence>
<dbReference type="Pfam" id="PF00724">
    <property type="entry name" value="Oxidored_FMN"/>
    <property type="match status" value="1"/>
</dbReference>
<evidence type="ECO:0000313" key="3">
    <source>
        <dbReference type="EMBL" id="ODH44869.1"/>
    </source>
</evidence>
<dbReference type="SUPFAM" id="SSF51395">
    <property type="entry name" value="FMN-linked oxidoreductases"/>
    <property type="match status" value="1"/>
</dbReference>
<dbReference type="AlphaFoldDB" id="A0A1D2JNS6"/>
<dbReference type="FunFam" id="3.20.20.70:FF:000138">
    <property type="entry name" value="NADPH dehydrogenase 1"/>
    <property type="match status" value="1"/>
</dbReference>
<dbReference type="InterPro" id="IPR001155">
    <property type="entry name" value="OxRdtase_FMN_N"/>
</dbReference>
<proteinExistence type="predicted"/>
<dbReference type="InterPro" id="IPR013785">
    <property type="entry name" value="Aldolase_TIM"/>
</dbReference>
<comment type="caution">
    <text evidence="3">The sequence shown here is derived from an EMBL/GenBank/DDBJ whole genome shotgun (WGS) entry which is preliminary data.</text>
</comment>
<dbReference type="GO" id="GO:0010181">
    <property type="term" value="F:FMN binding"/>
    <property type="evidence" value="ECO:0007669"/>
    <property type="project" value="InterPro"/>
</dbReference>
<dbReference type="EMBL" id="LZYO01000013">
    <property type="protein sequence ID" value="ODH44869.1"/>
    <property type="molecule type" value="Genomic_DNA"/>
</dbReference>
<dbReference type="PANTHER" id="PTHR22893">
    <property type="entry name" value="NADH OXIDOREDUCTASE-RELATED"/>
    <property type="match status" value="1"/>
</dbReference>
<dbReference type="VEuPathDB" id="FungiDB:PADG_01519"/>
<feature type="domain" description="NADH:flavin oxidoreductase/NADH oxidase N-terminal" evidence="2">
    <location>
        <begin position="40"/>
        <end position="366"/>
    </location>
</feature>
<dbReference type="PANTHER" id="PTHR22893:SF91">
    <property type="entry name" value="NADPH DEHYDROGENASE 2-RELATED"/>
    <property type="match status" value="1"/>
</dbReference>
<evidence type="ECO:0000259" key="2">
    <source>
        <dbReference type="Pfam" id="PF00724"/>
    </source>
</evidence>
<dbReference type="Proteomes" id="UP000242814">
    <property type="component" value="Unassembled WGS sequence"/>
</dbReference>
<name>A0A1D2JNS6_PARBR</name>
<organism evidence="3 4">
    <name type="scientific">Paracoccidioides brasiliensis</name>
    <dbReference type="NCBI Taxonomy" id="121759"/>
    <lineage>
        <taxon>Eukaryota</taxon>
        <taxon>Fungi</taxon>
        <taxon>Dikarya</taxon>
        <taxon>Ascomycota</taxon>
        <taxon>Pezizomycotina</taxon>
        <taxon>Eurotiomycetes</taxon>
        <taxon>Eurotiomycetidae</taxon>
        <taxon>Onygenales</taxon>
        <taxon>Ajellomycetaceae</taxon>
        <taxon>Paracoccidioides</taxon>
    </lineage>
</organism>
<dbReference type="CDD" id="cd02933">
    <property type="entry name" value="OYE_like_FMN"/>
    <property type="match status" value="1"/>
</dbReference>
<keyword evidence="1" id="KW-0521">NADP</keyword>
<reference evidence="3 4" key="1">
    <citation type="submission" date="2016-06" db="EMBL/GenBank/DDBJ databases">
        <authorList>
            <person name="Kjaerup R.B."/>
            <person name="Dalgaard T.S."/>
            <person name="Juul-Madsen H.R."/>
        </authorList>
    </citation>
    <scope>NUCLEOTIDE SEQUENCE [LARGE SCALE GENOMIC DNA]</scope>
    <source>
        <strain evidence="3 4">Pb300</strain>
    </source>
</reference>
<accession>A0A1D2JNS6</accession>
<dbReference type="VEuPathDB" id="FungiDB:PABG_02996"/>
<dbReference type="Gene3D" id="3.20.20.70">
    <property type="entry name" value="Aldolase class I"/>
    <property type="match status" value="1"/>
</dbReference>
<protein>
    <recommendedName>
        <fullName evidence="2">NADH:flavin oxidoreductase/NADH oxidase N-terminal domain-containing protein</fullName>
    </recommendedName>
</protein>
<evidence type="ECO:0000256" key="1">
    <source>
        <dbReference type="ARBA" id="ARBA00022857"/>
    </source>
</evidence>
<dbReference type="GO" id="GO:0003959">
    <property type="term" value="F:NADPH dehydrogenase activity"/>
    <property type="evidence" value="ECO:0007669"/>
    <property type="project" value="TreeGrafter"/>
</dbReference>
<dbReference type="InterPro" id="IPR045247">
    <property type="entry name" value="Oye-like"/>
</dbReference>
<sequence length="409" mass="45179">MTIALLSNTAYIVIYKGYLYSAEPSEIFKIFRASGIKISNPIRVGNLTLAHRVVLAPLTRYRADDDHIPLPFVKDYYAQRACVPGTLLITEATFISPRAGGFNNVPGIYNDLQIKAWKEVTDAVHAKGCFIFCQLWALGRAAKPEVLASEGYPVVSSGNLPISEKHAVPEPLDEKGIQEFIGDYVQAAKNAVEAGFDGVEIHGANGYLCDQFSQDVCNNRNDRWGGSIENRSRFGLEVAKAVAAAIGSDKSAYRISPWSRFQDMRMADPRPQFTHLVQNLAKIGLAYLHVVESRVSGSYTVEEPPESIEFLVDAFDGAGAVILAGGFSPQSAKEAVKSHKNQRIAIAFGRHFIPNPDLAFRIFNNIDLTPYDREKFYTPKSTVGYIDYPNSPEYDAWASSKTRISETPN</sequence>
<gene>
    <name evidence="3" type="ORF">ACO22_00634</name>
</gene>